<gene>
    <name evidence="4" type="ORF">RDB_LOCUS60374</name>
</gene>
<dbReference type="CDD" id="cd00067">
    <property type="entry name" value="GAL4"/>
    <property type="match status" value="1"/>
</dbReference>
<evidence type="ECO:0000256" key="1">
    <source>
        <dbReference type="ARBA" id="ARBA00004123"/>
    </source>
</evidence>
<comment type="subcellular location">
    <subcellularLocation>
        <location evidence="1">Nucleus</location>
    </subcellularLocation>
</comment>
<dbReference type="PANTHER" id="PTHR37534">
    <property type="entry name" value="TRANSCRIPTIONAL ACTIVATOR PROTEIN UGA3"/>
    <property type="match status" value="1"/>
</dbReference>
<name>A0A8H3GWI7_9AGAM</name>
<dbReference type="GO" id="GO:0000981">
    <property type="term" value="F:DNA-binding transcription factor activity, RNA polymerase II-specific"/>
    <property type="evidence" value="ECO:0007669"/>
    <property type="project" value="InterPro"/>
</dbReference>
<dbReference type="EMBL" id="CAJMWZ010003131">
    <property type="protein sequence ID" value="CAE6469861.1"/>
    <property type="molecule type" value="Genomic_DNA"/>
</dbReference>
<dbReference type="InterPro" id="IPR001138">
    <property type="entry name" value="Zn2Cys6_DnaBD"/>
</dbReference>
<dbReference type="SMART" id="SM00066">
    <property type="entry name" value="GAL4"/>
    <property type="match status" value="1"/>
</dbReference>
<feature type="domain" description="Zn(2)-C6 fungal-type" evidence="3">
    <location>
        <begin position="11"/>
        <end position="41"/>
    </location>
</feature>
<comment type="caution">
    <text evidence="4">The sequence shown here is derived from an EMBL/GenBank/DDBJ whole genome shotgun (WGS) entry which is preliminary data.</text>
</comment>
<evidence type="ECO:0000313" key="4">
    <source>
        <dbReference type="EMBL" id="CAE6469861.1"/>
    </source>
</evidence>
<evidence type="ECO:0000259" key="3">
    <source>
        <dbReference type="PROSITE" id="PS50048"/>
    </source>
</evidence>
<dbReference type="Pfam" id="PF11951">
    <property type="entry name" value="Fungal_trans_2"/>
    <property type="match status" value="1"/>
</dbReference>
<dbReference type="Gene3D" id="4.10.240.10">
    <property type="entry name" value="Zn(2)-C6 fungal-type DNA-binding domain"/>
    <property type="match status" value="1"/>
</dbReference>
<accession>A0A8H3GWI7</accession>
<dbReference type="PROSITE" id="PS50048">
    <property type="entry name" value="ZN2_CY6_FUNGAL_2"/>
    <property type="match status" value="1"/>
</dbReference>
<dbReference type="Proteomes" id="UP000663850">
    <property type="component" value="Unassembled WGS sequence"/>
</dbReference>
<dbReference type="InterPro" id="IPR036864">
    <property type="entry name" value="Zn2-C6_fun-type_DNA-bd_sf"/>
</dbReference>
<evidence type="ECO:0000313" key="5">
    <source>
        <dbReference type="Proteomes" id="UP000663850"/>
    </source>
</evidence>
<proteinExistence type="predicted"/>
<sequence>MRPTKERSRGGCLSCLQKRKKCDEAKPTCTRCSHGGNRCIWRSSLPKPKSKSRASVISLLLQAQPHPDPITIIGSHGASISAEATSMLGSSSTPLVQNSSTYGLIFDTEVDTLASLIGSDYTLSQALCDISSSQLMSDPSLLRHTPQNTLLPQNCETSEVLSFSLAQAGCASGSSIKNFLDEDEAEVTKTLEWIPEALEVFGPCLPCTNQIYWLSALNSYFMFCTRYVYESSNLLEATRTLSASYGWVNSARLGLLGTAVLFHSYINPMAPRSLREHSRQLVDDATTSIQLEMTQPGVSVSAKLAGISVVLLYHYYSGDLSAYVKCIEAATPMVEALVGPYPVEFHDLRGAETIDIRSFVWCDIFTAIAASRPTRLIYDCNAEILLRKNQMGPNPADMTLDVGLEWMCGLPDAMLMLIIQIINLRHSSLSRTERLIHADRIEKALRDWKVWPSKTTNSIMRVQRMGAQEIWRYFSILYLYQAIHQAPPSHEVVRQSVDQIFKLGSMLRPGHNPDCLLTVPYFVAGTFAVLAKHQQFFRKRLLGCGIETYGQTLAKALEELWQKSLDTGKYNDWTTRSSPIVIFS</sequence>
<dbReference type="InterPro" id="IPR021858">
    <property type="entry name" value="Fun_TF"/>
</dbReference>
<dbReference type="PANTHER" id="PTHR37534:SF46">
    <property type="entry name" value="ZN(II)2CYS6 TRANSCRIPTION FACTOR (EUROFUNG)"/>
    <property type="match status" value="1"/>
</dbReference>
<organism evidence="4 5">
    <name type="scientific">Rhizoctonia solani</name>
    <dbReference type="NCBI Taxonomy" id="456999"/>
    <lineage>
        <taxon>Eukaryota</taxon>
        <taxon>Fungi</taxon>
        <taxon>Dikarya</taxon>
        <taxon>Basidiomycota</taxon>
        <taxon>Agaricomycotina</taxon>
        <taxon>Agaricomycetes</taxon>
        <taxon>Cantharellales</taxon>
        <taxon>Ceratobasidiaceae</taxon>
        <taxon>Rhizoctonia</taxon>
    </lineage>
</organism>
<evidence type="ECO:0000256" key="2">
    <source>
        <dbReference type="ARBA" id="ARBA00023242"/>
    </source>
</evidence>
<dbReference type="GO" id="GO:0005634">
    <property type="term" value="C:nucleus"/>
    <property type="evidence" value="ECO:0007669"/>
    <property type="project" value="UniProtKB-SubCell"/>
</dbReference>
<keyword evidence="2" id="KW-0539">Nucleus</keyword>
<reference evidence="4" key="1">
    <citation type="submission" date="2021-01" db="EMBL/GenBank/DDBJ databases">
        <authorList>
            <person name="Kaushik A."/>
        </authorList>
    </citation>
    <scope>NUCLEOTIDE SEQUENCE</scope>
    <source>
        <strain evidence="4">Type strain: AG8-Rh-89/</strain>
    </source>
</reference>
<dbReference type="Pfam" id="PF00172">
    <property type="entry name" value="Zn_clus"/>
    <property type="match status" value="1"/>
</dbReference>
<dbReference type="SUPFAM" id="SSF57701">
    <property type="entry name" value="Zn2/Cys6 DNA-binding domain"/>
    <property type="match status" value="1"/>
</dbReference>
<dbReference type="AlphaFoldDB" id="A0A8H3GWI7"/>
<dbReference type="GO" id="GO:0008270">
    <property type="term" value="F:zinc ion binding"/>
    <property type="evidence" value="ECO:0007669"/>
    <property type="project" value="InterPro"/>
</dbReference>
<protein>
    <recommendedName>
        <fullName evidence="3">Zn(2)-C6 fungal-type domain-containing protein</fullName>
    </recommendedName>
</protein>